<gene>
    <name evidence="7" type="primary">aroC</name>
    <name evidence="9" type="ORF">A3H53_02450</name>
</gene>
<organism evidence="9 10">
    <name type="scientific">Candidatus Nomurabacteria bacterium RIFCSPLOWO2_02_FULL_40_10</name>
    <dbReference type="NCBI Taxonomy" id="1801786"/>
    <lineage>
        <taxon>Bacteria</taxon>
        <taxon>Candidatus Nomuraibacteriota</taxon>
    </lineage>
</organism>
<feature type="binding site" evidence="7">
    <location>
        <position position="48"/>
    </location>
    <ligand>
        <name>NADP(+)</name>
        <dbReference type="ChEBI" id="CHEBI:58349"/>
    </ligand>
</feature>
<evidence type="ECO:0000256" key="6">
    <source>
        <dbReference type="ARBA" id="ARBA00023239"/>
    </source>
</evidence>
<evidence type="ECO:0000256" key="8">
    <source>
        <dbReference type="RuleBase" id="RU000605"/>
    </source>
</evidence>
<comment type="catalytic activity">
    <reaction evidence="7 8">
        <text>5-O-(1-carboxyvinyl)-3-phosphoshikimate = chorismate + phosphate</text>
        <dbReference type="Rhea" id="RHEA:21020"/>
        <dbReference type="ChEBI" id="CHEBI:29748"/>
        <dbReference type="ChEBI" id="CHEBI:43474"/>
        <dbReference type="ChEBI" id="CHEBI:57701"/>
        <dbReference type="EC" id="4.2.3.5"/>
    </reaction>
</comment>
<comment type="caution">
    <text evidence="7">Lacks conserved residue(s) required for the propagation of feature annotation.</text>
</comment>
<dbReference type="PROSITE" id="PS00788">
    <property type="entry name" value="CHORISMATE_SYNTHASE_2"/>
    <property type="match status" value="1"/>
</dbReference>
<dbReference type="PROSITE" id="PS00787">
    <property type="entry name" value="CHORISMATE_SYNTHASE_1"/>
    <property type="match status" value="1"/>
</dbReference>
<feature type="binding site" evidence="7">
    <location>
        <position position="328"/>
    </location>
    <ligand>
        <name>FMN</name>
        <dbReference type="ChEBI" id="CHEBI:58210"/>
    </ligand>
</feature>
<evidence type="ECO:0000256" key="2">
    <source>
        <dbReference type="ARBA" id="ARBA00008014"/>
    </source>
</evidence>
<dbReference type="CDD" id="cd07304">
    <property type="entry name" value="Chorismate_synthase"/>
    <property type="match status" value="1"/>
</dbReference>
<dbReference type="GO" id="GO:0008652">
    <property type="term" value="P:amino acid biosynthetic process"/>
    <property type="evidence" value="ECO:0007669"/>
    <property type="project" value="UniProtKB-KW"/>
</dbReference>
<keyword evidence="7" id="KW-0274">FAD</keyword>
<evidence type="ECO:0000256" key="7">
    <source>
        <dbReference type="HAMAP-Rule" id="MF_00300"/>
    </source>
</evidence>
<dbReference type="Gene3D" id="3.60.150.10">
    <property type="entry name" value="Chorismate synthase AroC"/>
    <property type="match status" value="1"/>
</dbReference>
<dbReference type="GO" id="GO:0009073">
    <property type="term" value="P:aromatic amino acid family biosynthetic process"/>
    <property type="evidence" value="ECO:0007669"/>
    <property type="project" value="UniProtKB-KW"/>
</dbReference>
<evidence type="ECO:0000313" key="10">
    <source>
        <dbReference type="Proteomes" id="UP000176479"/>
    </source>
</evidence>
<comment type="function">
    <text evidence="7">Catalyzes the anti-1,4-elimination of the C-3 phosphate and the C-6 proR hydrogen from 5-enolpyruvylshikimate-3-phosphate (EPSP) to yield chorismate, which is the branch point compound that serves as the starting substrate for the three terminal pathways of aromatic amino acid biosynthesis. This reaction introduces a second double bond into the aromatic ring system.</text>
</comment>
<dbReference type="PANTHER" id="PTHR21085">
    <property type="entry name" value="CHORISMATE SYNTHASE"/>
    <property type="match status" value="1"/>
</dbReference>
<feature type="binding site" evidence="7">
    <location>
        <position position="287"/>
    </location>
    <ligand>
        <name>FMN</name>
        <dbReference type="ChEBI" id="CHEBI:58210"/>
    </ligand>
</feature>
<dbReference type="InterPro" id="IPR020541">
    <property type="entry name" value="Chorismate_synthase_CS"/>
</dbReference>
<reference evidence="9 10" key="1">
    <citation type="journal article" date="2016" name="Nat. Commun.">
        <title>Thousands of microbial genomes shed light on interconnected biogeochemical processes in an aquifer system.</title>
        <authorList>
            <person name="Anantharaman K."/>
            <person name="Brown C.T."/>
            <person name="Hug L.A."/>
            <person name="Sharon I."/>
            <person name="Castelle C.J."/>
            <person name="Probst A.J."/>
            <person name="Thomas B.C."/>
            <person name="Singh A."/>
            <person name="Wilkins M.J."/>
            <person name="Karaoz U."/>
            <person name="Brodie E.L."/>
            <person name="Williams K.H."/>
            <person name="Hubbard S.S."/>
            <person name="Banfield J.F."/>
        </authorList>
    </citation>
    <scope>NUCLEOTIDE SEQUENCE [LARGE SCALE GENOMIC DNA]</scope>
</reference>
<accession>A0A1F6Y0G0</accession>
<comment type="pathway">
    <text evidence="1 7 8">Metabolic intermediate biosynthesis; chorismate biosynthesis; chorismate from D-erythrose 4-phosphate and phosphoenolpyruvate: step 7/7.</text>
</comment>
<dbReference type="SUPFAM" id="SSF103263">
    <property type="entry name" value="Chorismate synthase, AroC"/>
    <property type="match status" value="1"/>
</dbReference>
<keyword evidence="5 7" id="KW-0057">Aromatic amino acid biosynthesis</keyword>
<comment type="caution">
    <text evidence="9">The sequence shown here is derived from an EMBL/GenBank/DDBJ whole genome shotgun (WGS) entry which is preliminary data.</text>
</comment>
<dbReference type="InterPro" id="IPR035904">
    <property type="entry name" value="Chorismate_synth_AroC_sf"/>
</dbReference>
<dbReference type="Proteomes" id="UP000176479">
    <property type="component" value="Unassembled WGS sequence"/>
</dbReference>
<keyword evidence="7" id="KW-0288">FMN</keyword>
<dbReference type="GO" id="GO:0010181">
    <property type="term" value="F:FMN binding"/>
    <property type="evidence" value="ECO:0007669"/>
    <property type="project" value="TreeGrafter"/>
</dbReference>
<comment type="subunit">
    <text evidence="7">Homotetramer.</text>
</comment>
<dbReference type="UniPathway" id="UPA00053">
    <property type="reaction ID" value="UER00090"/>
</dbReference>
<keyword evidence="7" id="KW-0285">Flavoprotein</keyword>
<dbReference type="PANTHER" id="PTHR21085:SF0">
    <property type="entry name" value="CHORISMATE SYNTHASE"/>
    <property type="match status" value="1"/>
</dbReference>
<name>A0A1F6Y0G0_9BACT</name>
<evidence type="ECO:0000313" key="9">
    <source>
        <dbReference type="EMBL" id="OGI99869.1"/>
    </source>
</evidence>
<comment type="similarity">
    <text evidence="2 7 8">Belongs to the chorismate synthase family.</text>
</comment>
<dbReference type="GO" id="GO:0004107">
    <property type="term" value="F:chorismate synthase activity"/>
    <property type="evidence" value="ECO:0007669"/>
    <property type="project" value="UniProtKB-UniRule"/>
</dbReference>
<proteinExistence type="inferred from homology"/>
<dbReference type="EC" id="4.2.3.5" evidence="3 7"/>
<dbReference type="GO" id="GO:0009423">
    <property type="term" value="P:chorismate biosynthetic process"/>
    <property type="evidence" value="ECO:0007669"/>
    <property type="project" value="UniProtKB-UniRule"/>
</dbReference>
<dbReference type="Pfam" id="PF01264">
    <property type="entry name" value="Chorismate_synt"/>
    <property type="match status" value="1"/>
</dbReference>
<evidence type="ECO:0000256" key="1">
    <source>
        <dbReference type="ARBA" id="ARBA00005044"/>
    </source>
</evidence>
<keyword evidence="6 7" id="KW-0456">Lyase</keyword>
<dbReference type="HAMAP" id="MF_00300">
    <property type="entry name" value="Chorismate_synth"/>
    <property type="match status" value="1"/>
</dbReference>
<dbReference type="FunFam" id="3.60.150.10:FF:000003">
    <property type="entry name" value="Chorismate synthase"/>
    <property type="match status" value="1"/>
</dbReference>
<dbReference type="InterPro" id="IPR000453">
    <property type="entry name" value="Chorismate_synth"/>
</dbReference>
<dbReference type="AlphaFoldDB" id="A0A1F6Y0G0"/>
<sequence length="361" mass="39363">MPGNTFGQLFKITTFGESHGGCVGVVIDGCPPGLVISQAEIQTELDRRKPGQSSITSPRAEQDVIYIMSGISDGVTTGTPILLLAYNKDVKSEDYLNLKDLYRPGHADYTFQMKYGIRDWRGSGRASARETLARVAAGAIAKKYLKEKLNIECISYVEQVENIKTDIDFKEVAMKDVESNIVRCPDEKIAKKMIKLIESVKEEGDSVGGVIRGVIRNLPAGLGEPVFDKLPADLGKAMLSINAVKGFDFGSGFEGVSMRGSLHNDEFFTDKNGKIHTKSNHAGGTLGGISSGEDMHFRVAFKPVSTIMKKQNTVDVKGKKAVLKARGRHDPCVLPRAVPIVDAMSALVIMDHLLRHKAQNE</sequence>
<dbReference type="NCBIfam" id="NF003793">
    <property type="entry name" value="PRK05382.1"/>
    <property type="match status" value="1"/>
</dbReference>
<evidence type="ECO:0000256" key="3">
    <source>
        <dbReference type="ARBA" id="ARBA00013036"/>
    </source>
</evidence>
<feature type="binding site" evidence="7">
    <location>
        <begin position="242"/>
        <end position="243"/>
    </location>
    <ligand>
        <name>FMN</name>
        <dbReference type="ChEBI" id="CHEBI:58210"/>
    </ligand>
</feature>
<feature type="binding site" evidence="7">
    <location>
        <begin position="125"/>
        <end position="127"/>
    </location>
    <ligand>
        <name>FMN</name>
        <dbReference type="ChEBI" id="CHEBI:58210"/>
    </ligand>
</feature>
<comment type="cofactor">
    <cofactor evidence="7 8">
        <name>FMNH2</name>
        <dbReference type="ChEBI" id="CHEBI:57618"/>
    </cofactor>
    <text evidence="7 8">Reduced FMN (FMNH(2)).</text>
</comment>
<protein>
    <recommendedName>
        <fullName evidence="3 7">Chorismate synthase</fullName>
        <shortName evidence="7">CS</shortName>
        <ecNumber evidence="3 7">4.2.3.5</ecNumber>
    </recommendedName>
    <alternativeName>
        <fullName evidence="7">5-enolpyruvylshikimate-3-phosphate phospholyase</fullName>
    </alternativeName>
</protein>
<keyword evidence="4 7" id="KW-0028">Amino-acid biosynthesis</keyword>
<evidence type="ECO:0000256" key="5">
    <source>
        <dbReference type="ARBA" id="ARBA00023141"/>
    </source>
</evidence>
<feature type="binding site" evidence="7">
    <location>
        <begin position="302"/>
        <end position="306"/>
    </location>
    <ligand>
        <name>FMN</name>
        <dbReference type="ChEBI" id="CHEBI:58210"/>
    </ligand>
</feature>
<dbReference type="NCBIfam" id="TIGR00033">
    <property type="entry name" value="aroC"/>
    <property type="match status" value="1"/>
</dbReference>
<dbReference type="EMBL" id="MFVK01000006">
    <property type="protein sequence ID" value="OGI99869.1"/>
    <property type="molecule type" value="Genomic_DNA"/>
</dbReference>
<dbReference type="PIRSF" id="PIRSF001456">
    <property type="entry name" value="Chorismate_synth"/>
    <property type="match status" value="1"/>
</dbReference>
<keyword evidence="7" id="KW-0521">NADP</keyword>
<evidence type="ECO:0000256" key="4">
    <source>
        <dbReference type="ARBA" id="ARBA00022605"/>
    </source>
</evidence>
<dbReference type="GO" id="GO:0005829">
    <property type="term" value="C:cytosol"/>
    <property type="evidence" value="ECO:0007669"/>
    <property type="project" value="TreeGrafter"/>
</dbReference>